<organism evidence="1 2">
    <name type="scientific">Fraxinus pennsylvanica</name>
    <dbReference type="NCBI Taxonomy" id="56036"/>
    <lineage>
        <taxon>Eukaryota</taxon>
        <taxon>Viridiplantae</taxon>
        <taxon>Streptophyta</taxon>
        <taxon>Embryophyta</taxon>
        <taxon>Tracheophyta</taxon>
        <taxon>Spermatophyta</taxon>
        <taxon>Magnoliopsida</taxon>
        <taxon>eudicotyledons</taxon>
        <taxon>Gunneridae</taxon>
        <taxon>Pentapetalae</taxon>
        <taxon>asterids</taxon>
        <taxon>lamiids</taxon>
        <taxon>Lamiales</taxon>
        <taxon>Oleaceae</taxon>
        <taxon>Oleeae</taxon>
        <taxon>Fraxinus</taxon>
    </lineage>
</organism>
<evidence type="ECO:0000313" key="1">
    <source>
        <dbReference type="EMBL" id="CAI9781910.1"/>
    </source>
</evidence>
<sequence length="232" mass="25289">MPSPRCTCMKARCARRHQRASVLVPCQHASVHENGGTSCFRPRAQRHAVAADGDTLVTPSTCTEAHYVRAPTCVPPYTRTEARCAFVRVHGGTGRRFFDNYREEQSKIDVASGFYVLFGSRKLAFGMAKYPKLIFGIVVFISHYLLNLHVQGLKLMCSTSEPLKVMISGAPTSGKGTPCEMAEKGEFDILAFSSSSSSSNVLGKPSETGQGTVSVFSAVDCFIYSLHSFFAL</sequence>
<reference evidence="1" key="1">
    <citation type="submission" date="2023-05" db="EMBL/GenBank/DDBJ databases">
        <authorList>
            <person name="Huff M."/>
        </authorList>
    </citation>
    <scope>NUCLEOTIDE SEQUENCE</scope>
</reference>
<evidence type="ECO:0000313" key="2">
    <source>
        <dbReference type="Proteomes" id="UP000834106"/>
    </source>
</evidence>
<gene>
    <name evidence="1" type="ORF">FPE_LOCUS29340</name>
</gene>
<dbReference type="EMBL" id="OU503053">
    <property type="protein sequence ID" value="CAI9781910.1"/>
    <property type="molecule type" value="Genomic_DNA"/>
</dbReference>
<dbReference type="AlphaFoldDB" id="A0AAD2A5F6"/>
<protein>
    <submittedName>
        <fullName evidence="1">Uncharacterized protein</fullName>
    </submittedName>
</protein>
<accession>A0AAD2A5F6</accession>
<proteinExistence type="predicted"/>
<name>A0AAD2A5F6_9LAMI</name>
<keyword evidence="2" id="KW-1185">Reference proteome</keyword>
<dbReference type="Proteomes" id="UP000834106">
    <property type="component" value="Chromosome 18"/>
</dbReference>